<feature type="binding site" evidence="22">
    <location>
        <position position="23"/>
    </location>
    <ligand>
        <name>ATP</name>
        <dbReference type="ChEBI" id="CHEBI:30616"/>
    </ligand>
</feature>
<dbReference type="GO" id="GO:0005886">
    <property type="term" value="C:plasma membrane"/>
    <property type="evidence" value="ECO:0007669"/>
    <property type="project" value="UniProtKB-SubCell"/>
</dbReference>
<evidence type="ECO:0000256" key="5">
    <source>
        <dbReference type="ARBA" id="ARBA00022475"/>
    </source>
</evidence>
<keyword evidence="27" id="KW-1185">Reference proteome</keyword>
<evidence type="ECO:0000256" key="14">
    <source>
        <dbReference type="ARBA" id="ARBA00022842"/>
    </source>
</evidence>
<keyword evidence="8 24" id="KW-0808">Transferase</keyword>
<dbReference type="Gene3D" id="1.10.287.3610">
    <property type="match status" value="1"/>
</dbReference>
<dbReference type="OrthoDB" id="9796011at2"/>
<feature type="binding site" evidence="22">
    <location>
        <position position="41"/>
    </location>
    <ligand>
        <name>ATP</name>
        <dbReference type="ChEBI" id="CHEBI:30616"/>
    </ligand>
</feature>
<dbReference type="GO" id="GO:0006654">
    <property type="term" value="P:phosphatidic acid biosynthetic process"/>
    <property type="evidence" value="ECO:0007669"/>
    <property type="project" value="InterPro"/>
</dbReference>
<evidence type="ECO:0000256" key="7">
    <source>
        <dbReference type="ARBA" id="ARBA00022519"/>
    </source>
</evidence>
<evidence type="ECO:0000256" key="12">
    <source>
        <dbReference type="ARBA" id="ARBA00022777"/>
    </source>
</evidence>
<comment type="similarity">
    <text evidence="2 24">Belongs to the bacterial diacylglycerol kinase family.</text>
</comment>
<dbReference type="InterPro" id="IPR000829">
    <property type="entry name" value="DAGK"/>
</dbReference>
<dbReference type="PANTHER" id="PTHR34299">
    <property type="entry name" value="DIACYLGLYCEROL KINASE"/>
    <property type="match status" value="1"/>
</dbReference>
<evidence type="ECO:0000256" key="2">
    <source>
        <dbReference type="ARBA" id="ARBA00005967"/>
    </source>
</evidence>
<feature type="binding site" evidence="22">
    <location>
        <begin position="107"/>
        <end position="108"/>
    </location>
    <ligand>
        <name>ATP</name>
        <dbReference type="ChEBI" id="CHEBI:30616"/>
    </ligand>
</feature>
<sequence>MSDMPGSKAQYANPQKERRGASRMLHATRYSLLGLRAAWGETAFRQEVLAALVLVPAAFWLGRSWVEVALLAGSVVLLMIVELLNTGIEAAIDRIGPEWHALSGRAKDMGSAAVLLSLLLCMGIWGAAIYQRIVHG</sequence>
<evidence type="ECO:0000256" key="20">
    <source>
        <dbReference type="PIRSR" id="PIRSR600829-1"/>
    </source>
</evidence>
<evidence type="ECO:0000256" key="6">
    <source>
        <dbReference type="ARBA" id="ARBA00022516"/>
    </source>
</evidence>
<keyword evidence="13 22" id="KW-0067">ATP-binding</keyword>
<evidence type="ECO:0000256" key="17">
    <source>
        <dbReference type="ARBA" id="ARBA00023136"/>
    </source>
</evidence>
<name>A0A2S0MVW1_9BURK</name>
<dbReference type="CDD" id="cd14264">
    <property type="entry name" value="DAGK_IM"/>
    <property type="match status" value="1"/>
</dbReference>
<evidence type="ECO:0000256" key="11">
    <source>
        <dbReference type="ARBA" id="ARBA00022741"/>
    </source>
</evidence>
<keyword evidence="10 23" id="KW-0479">Metal-binding</keyword>
<evidence type="ECO:0000256" key="15">
    <source>
        <dbReference type="ARBA" id="ARBA00022989"/>
    </source>
</evidence>
<protein>
    <recommendedName>
        <fullName evidence="4 24">Diacylglycerol kinase</fullName>
        <ecNumber evidence="3 24">2.7.1.107</ecNumber>
    </recommendedName>
</protein>
<evidence type="ECO:0000256" key="25">
    <source>
        <dbReference type="SAM" id="MobiDB-lite"/>
    </source>
</evidence>
<dbReference type="Pfam" id="PF01219">
    <property type="entry name" value="DAGK_prokar"/>
    <property type="match status" value="1"/>
</dbReference>
<dbReference type="GO" id="GO:0004143">
    <property type="term" value="F:ATP-dependent diacylglycerol kinase activity"/>
    <property type="evidence" value="ECO:0007669"/>
    <property type="project" value="UniProtKB-EC"/>
</dbReference>
<proteinExistence type="inferred from homology"/>
<dbReference type="KEGG" id="simp:C6571_00200"/>
<accession>A0A2S0MVW1</accession>
<dbReference type="GO" id="GO:0046872">
    <property type="term" value="F:metal ion binding"/>
    <property type="evidence" value="ECO:0007669"/>
    <property type="project" value="UniProtKB-KW"/>
</dbReference>
<keyword evidence="7 24" id="KW-0997">Cell inner membrane</keyword>
<feature type="binding site" evidence="21">
    <location>
        <position position="111"/>
    </location>
    <ligand>
        <name>substrate</name>
    </ligand>
</feature>
<comment type="subcellular location">
    <subcellularLocation>
        <location evidence="1 24">Cell inner membrane</location>
        <topology evidence="1 24">Multi-pass membrane protein</topology>
    </subcellularLocation>
</comment>
<keyword evidence="19 24" id="KW-1208">Phospholipid metabolism</keyword>
<feature type="binding site" evidence="21">
    <location>
        <begin position="36"/>
        <end position="39"/>
    </location>
    <ligand>
        <name>substrate</name>
    </ligand>
</feature>
<evidence type="ECO:0000313" key="26">
    <source>
        <dbReference type="EMBL" id="AVO39937.1"/>
    </source>
</evidence>
<dbReference type="GO" id="GO:0005524">
    <property type="term" value="F:ATP binding"/>
    <property type="evidence" value="ECO:0007669"/>
    <property type="project" value="UniProtKB-KW"/>
</dbReference>
<feature type="region of interest" description="Disordered" evidence="25">
    <location>
        <begin position="1"/>
        <end position="20"/>
    </location>
</feature>
<dbReference type="RefSeq" id="WP_106444848.1">
    <property type="nucleotide sequence ID" value="NZ_CP027669.1"/>
</dbReference>
<reference evidence="26 27" key="1">
    <citation type="submission" date="2018-03" db="EMBL/GenBank/DDBJ databases">
        <title>Genome sequencing of Simplicispira sp.</title>
        <authorList>
            <person name="Kim S.-J."/>
            <person name="Heo J."/>
            <person name="Kwon S.-W."/>
        </authorList>
    </citation>
    <scope>NUCLEOTIDE SEQUENCE [LARGE SCALE GENOMIC DNA]</scope>
    <source>
        <strain evidence="26 27">SC1-8</strain>
    </source>
</reference>
<evidence type="ECO:0000256" key="1">
    <source>
        <dbReference type="ARBA" id="ARBA00004429"/>
    </source>
</evidence>
<feature type="binding site" evidence="22">
    <location>
        <position position="30"/>
    </location>
    <ligand>
        <name>ATP</name>
        <dbReference type="ChEBI" id="CHEBI:30616"/>
    </ligand>
</feature>
<feature type="binding site" evidence="21">
    <location>
        <begin position="43"/>
        <end position="47"/>
    </location>
    <ligand>
        <name>substrate</name>
    </ligand>
</feature>
<feature type="binding site" evidence="23">
    <location>
        <position position="89"/>
    </location>
    <ligand>
        <name>a divalent metal cation</name>
        <dbReference type="ChEBI" id="CHEBI:60240"/>
    </ligand>
</feature>
<dbReference type="AlphaFoldDB" id="A0A2S0MVW1"/>
<keyword evidence="5" id="KW-1003">Cell membrane</keyword>
<evidence type="ECO:0000256" key="18">
    <source>
        <dbReference type="ARBA" id="ARBA00023209"/>
    </source>
</evidence>
<evidence type="ECO:0000256" key="22">
    <source>
        <dbReference type="PIRSR" id="PIRSR600829-3"/>
    </source>
</evidence>
<evidence type="ECO:0000256" key="9">
    <source>
        <dbReference type="ARBA" id="ARBA00022692"/>
    </source>
</evidence>
<organism evidence="26 27">
    <name type="scientific">Simplicispira suum</name>
    <dbReference type="NCBI Taxonomy" id="2109915"/>
    <lineage>
        <taxon>Bacteria</taxon>
        <taxon>Pseudomonadati</taxon>
        <taxon>Pseudomonadota</taxon>
        <taxon>Betaproteobacteria</taxon>
        <taxon>Burkholderiales</taxon>
        <taxon>Comamonadaceae</taxon>
        <taxon>Simplicispira</taxon>
    </lineage>
</organism>
<evidence type="ECO:0000313" key="27">
    <source>
        <dbReference type="Proteomes" id="UP000239326"/>
    </source>
</evidence>
<evidence type="ECO:0000256" key="16">
    <source>
        <dbReference type="ARBA" id="ARBA00023098"/>
    </source>
</evidence>
<keyword evidence="18" id="KW-0594">Phospholipid biosynthesis</keyword>
<evidence type="ECO:0000256" key="24">
    <source>
        <dbReference type="RuleBase" id="RU363065"/>
    </source>
</evidence>
<keyword evidence="15 24" id="KW-1133">Transmembrane helix</keyword>
<evidence type="ECO:0000256" key="13">
    <source>
        <dbReference type="ARBA" id="ARBA00022840"/>
    </source>
</evidence>
<keyword evidence="6" id="KW-0444">Lipid biosynthesis</keyword>
<feature type="transmembrane region" description="Helical" evidence="24">
    <location>
        <begin position="68"/>
        <end position="92"/>
    </location>
</feature>
<evidence type="ECO:0000256" key="21">
    <source>
        <dbReference type="PIRSR" id="PIRSR600829-2"/>
    </source>
</evidence>
<feature type="binding site" evidence="22">
    <location>
        <begin position="98"/>
        <end position="100"/>
    </location>
    <ligand>
        <name>ATP</name>
        <dbReference type="ChEBI" id="CHEBI:30616"/>
    </ligand>
</feature>
<feature type="binding site" evidence="21">
    <location>
        <position position="82"/>
    </location>
    <ligand>
        <name>substrate</name>
    </ligand>
</feature>
<evidence type="ECO:0000256" key="23">
    <source>
        <dbReference type="PIRSR" id="PIRSR600829-4"/>
    </source>
</evidence>
<feature type="binding site" evidence="21">
    <location>
        <position position="23"/>
    </location>
    <ligand>
        <name>substrate</name>
    </ligand>
</feature>
<dbReference type="PANTHER" id="PTHR34299:SF1">
    <property type="entry name" value="DIACYLGLYCEROL KINASE"/>
    <property type="match status" value="1"/>
</dbReference>
<feature type="active site" description="Proton acceptor" evidence="20">
    <location>
        <position position="82"/>
    </location>
</feature>
<comment type="function">
    <text evidence="24">Catalyzes the ATP-dependent phosphorylation of sn-l,2-diacylglycerol (DAG) to phosphatidic acid. Involved in the recycling of diacylglycerol produced as a by-product during membrane-derived oligosaccharide (MDO) biosynthesis.</text>
</comment>
<evidence type="ECO:0000256" key="8">
    <source>
        <dbReference type="ARBA" id="ARBA00022679"/>
    </source>
</evidence>
<comment type="cofactor">
    <cofactor evidence="23">
        <name>Mg(2+)</name>
        <dbReference type="ChEBI" id="CHEBI:18420"/>
    </cofactor>
    <text evidence="23">Mn(2+), Zn(2+), Cd(2+) and Co(2+) support activity to lesser extents.</text>
</comment>
<feature type="transmembrane region" description="Helical" evidence="24">
    <location>
        <begin position="112"/>
        <end position="130"/>
    </location>
</feature>
<keyword evidence="11 22" id="KW-0547">Nucleotide-binding</keyword>
<keyword evidence="12 24" id="KW-0418">Kinase</keyword>
<comment type="catalytic activity">
    <reaction evidence="24">
        <text>a 1,2-diacyl-sn-glycerol + ATP = a 1,2-diacyl-sn-glycero-3-phosphate + ADP + H(+)</text>
        <dbReference type="Rhea" id="RHEA:10272"/>
        <dbReference type="ChEBI" id="CHEBI:15378"/>
        <dbReference type="ChEBI" id="CHEBI:17815"/>
        <dbReference type="ChEBI" id="CHEBI:30616"/>
        <dbReference type="ChEBI" id="CHEBI:58608"/>
        <dbReference type="ChEBI" id="CHEBI:456216"/>
        <dbReference type="EC" id="2.7.1.107"/>
    </reaction>
</comment>
<dbReference type="EMBL" id="CP027669">
    <property type="protein sequence ID" value="AVO39937.1"/>
    <property type="molecule type" value="Genomic_DNA"/>
</dbReference>
<keyword evidence="9 24" id="KW-0812">Transmembrane</keyword>
<dbReference type="InterPro" id="IPR036945">
    <property type="entry name" value="DAGK_sf"/>
</dbReference>
<evidence type="ECO:0000256" key="4">
    <source>
        <dbReference type="ARBA" id="ARBA00017575"/>
    </source>
</evidence>
<evidence type="ECO:0000256" key="19">
    <source>
        <dbReference type="ARBA" id="ARBA00023264"/>
    </source>
</evidence>
<dbReference type="EC" id="2.7.1.107" evidence="3 24"/>
<evidence type="ECO:0000256" key="10">
    <source>
        <dbReference type="ARBA" id="ARBA00022723"/>
    </source>
</evidence>
<evidence type="ECO:0000256" key="3">
    <source>
        <dbReference type="ARBA" id="ARBA00012133"/>
    </source>
</evidence>
<keyword evidence="16 24" id="KW-0443">Lipid metabolism</keyword>
<keyword evidence="14 23" id="KW-0460">Magnesium</keyword>
<comment type="caution">
    <text evidence="24">Lacks conserved residue(s) required for the propagation of feature annotation.</text>
</comment>
<dbReference type="InterPro" id="IPR033718">
    <property type="entry name" value="DAGK_prok"/>
</dbReference>
<dbReference type="Proteomes" id="UP000239326">
    <property type="component" value="Chromosome"/>
</dbReference>
<feature type="binding site" evidence="22">
    <location>
        <position position="89"/>
    </location>
    <ligand>
        <name>ATP</name>
        <dbReference type="ChEBI" id="CHEBI:30616"/>
    </ligand>
</feature>
<feature type="binding site" evidence="23">
    <location>
        <position position="41"/>
    </location>
    <ligand>
        <name>a divalent metal cation</name>
        <dbReference type="ChEBI" id="CHEBI:60240"/>
    </ligand>
</feature>
<keyword evidence="17 24" id="KW-0472">Membrane</keyword>
<gene>
    <name evidence="26" type="ORF">C6571_00200</name>
</gene>